<evidence type="ECO:0000256" key="2">
    <source>
        <dbReference type="ARBA" id="ARBA00013819"/>
    </source>
</evidence>
<keyword evidence="12" id="KW-1185">Reference proteome</keyword>
<dbReference type="GeneID" id="18928720"/>
<dbReference type="AlphaFoldDB" id="F4S6L0"/>
<dbReference type="GO" id="GO:0003729">
    <property type="term" value="F:mRNA binding"/>
    <property type="evidence" value="ECO:0007669"/>
    <property type="project" value="TreeGrafter"/>
</dbReference>
<keyword evidence="6 8" id="KW-0810">Translation regulation</keyword>
<evidence type="ECO:0000256" key="3">
    <source>
        <dbReference type="ARBA" id="ARBA00022540"/>
    </source>
</evidence>
<gene>
    <name evidence="11" type="ORF">MELLADRAFT_50613</name>
</gene>
<evidence type="ECO:0000313" key="11">
    <source>
        <dbReference type="EMBL" id="EGF99705.1"/>
    </source>
</evidence>
<evidence type="ECO:0000313" key="12">
    <source>
        <dbReference type="Proteomes" id="UP000001072"/>
    </source>
</evidence>
<dbReference type="GO" id="GO:0043022">
    <property type="term" value="F:ribosome binding"/>
    <property type="evidence" value="ECO:0007669"/>
    <property type="project" value="UniProtKB-UniRule"/>
</dbReference>
<proteinExistence type="inferred from homology"/>
<dbReference type="InParanoid" id="F4S6L0"/>
<accession>F4S6L0</accession>
<dbReference type="InterPro" id="IPR001680">
    <property type="entry name" value="WD40_rpt"/>
</dbReference>
<evidence type="ECO:0000259" key="10">
    <source>
        <dbReference type="Pfam" id="PF08662"/>
    </source>
</evidence>
<dbReference type="InterPro" id="IPR013979">
    <property type="entry name" value="TIF_beta_prop-like"/>
</dbReference>
<dbReference type="Proteomes" id="UP000001072">
    <property type="component" value="Unassembled WGS sequence"/>
</dbReference>
<evidence type="ECO:0000256" key="4">
    <source>
        <dbReference type="ARBA" id="ARBA00022574"/>
    </source>
</evidence>
<dbReference type="PIRSF" id="PIRSF017222">
    <property type="entry name" value="eIF2A"/>
    <property type="match status" value="1"/>
</dbReference>
<dbReference type="InterPro" id="IPR015943">
    <property type="entry name" value="WD40/YVTN_repeat-like_dom_sf"/>
</dbReference>
<dbReference type="FunFam" id="2.130.10.10:FF:000599">
    <property type="entry name" value="Eukaryotic translation initiation factor 2A"/>
    <property type="match status" value="1"/>
</dbReference>
<dbReference type="Gene3D" id="2.130.10.10">
    <property type="entry name" value="YVTN repeat-like/Quinoprotein amine dehydrogenase"/>
    <property type="match status" value="2"/>
</dbReference>
<keyword evidence="3 8" id="KW-0396">Initiation factor</keyword>
<dbReference type="STRING" id="747676.F4S6L0"/>
<feature type="domain" description="Translation initiation factor beta propellor-like" evidence="10">
    <location>
        <begin position="223"/>
        <end position="415"/>
    </location>
</feature>
<dbReference type="PANTHER" id="PTHR13227">
    <property type="entry name" value="EUKARYOTIC TRANSLATION INITIATION FACTOR 2A"/>
    <property type="match status" value="1"/>
</dbReference>
<evidence type="ECO:0000256" key="5">
    <source>
        <dbReference type="ARBA" id="ARBA00022737"/>
    </source>
</evidence>
<feature type="compositionally biased region" description="Low complexity" evidence="9">
    <location>
        <begin position="445"/>
        <end position="459"/>
    </location>
</feature>
<feature type="compositionally biased region" description="Low complexity" evidence="9">
    <location>
        <begin position="508"/>
        <end position="525"/>
    </location>
</feature>
<keyword evidence="5" id="KW-0677">Repeat</keyword>
<keyword evidence="7 8" id="KW-0648">Protein biosynthesis</keyword>
<dbReference type="KEGG" id="mlr:MELLADRAFT_50613"/>
<dbReference type="FunCoup" id="F4S6L0">
    <property type="interactions" value="725"/>
</dbReference>
<dbReference type="GO" id="GO:0003743">
    <property type="term" value="F:translation initiation factor activity"/>
    <property type="evidence" value="ECO:0007669"/>
    <property type="project" value="UniProtKB-UniRule"/>
</dbReference>
<dbReference type="VEuPathDB" id="FungiDB:MELLADRAFT_50613"/>
<dbReference type="GO" id="GO:0000049">
    <property type="term" value="F:tRNA binding"/>
    <property type="evidence" value="ECO:0007669"/>
    <property type="project" value="UniProtKB-UniRule"/>
</dbReference>
<dbReference type="HOGENOM" id="CLU_013809_0_1_1"/>
<feature type="region of interest" description="Disordered" evidence="9">
    <location>
        <begin position="437"/>
        <end position="563"/>
    </location>
</feature>
<evidence type="ECO:0000256" key="6">
    <source>
        <dbReference type="ARBA" id="ARBA00022845"/>
    </source>
</evidence>
<comment type="similarity">
    <text evidence="1 8">Belongs to the WD repeat EIF2A family.</text>
</comment>
<dbReference type="EMBL" id="GL883155">
    <property type="protein sequence ID" value="EGF99705.1"/>
    <property type="molecule type" value="Genomic_DNA"/>
</dbReference>
<feature type="compositionally biased region" description="Low complexity" evidence="9">
    <location>
        <begin position="550"/>
        <end position="563"/>
    </location>
</feature>
<dbReference type="InterPro" id="IPR011387">
    <property type="entry name" value="TIF2A"/>
</dbReference>
<name>F4S6L0_MELLP</name>
<dbReference type="SUPFAM" id="SSF82171">
    <property type="entry name" value="DPP6 N-terminal domain-like"/>
    <property type="match status" value="1"/>
</dbReference>
<reference evidence="12" key="1">
    <citation type="journal article" date="2011" name="Proc. Natl. Acad. Sci. U.S.A.">
        <title>Obligate biotrophy features unraveled by the genomic analysis of rust fungi.</title>
        <authorList>
            <person name="Duplessis S."/>
            <person name="Cuomo C.A."/>
            <person name="Lin Y.-C."/>
            <person name="Aerts A."/>
            <person name="Tisserant E."/>
            <person name="Veneault-Fourrey C."/>
            <person name="Joly D.L."/>
            <person name="Hacquard S."/>
            <person name="Amselem J."/>
            <person name="Cantarel B.L."/>
            <person name="Chiu R."/>
            <person name="Coutinho P.M."/>
            <person name="Feau N."/>
            <person name="Field M."/>
            <person name="Frey P."/>
            <person name="Gelhaye E."/>
            <person name="Goldberg J."/>
            <person name="Grabherr M.G."/>
            <person name="Kodira C.D."/>
            <person name="Kohler A."/>
            <person name="Kuees U."/>
            <person name="Lindquist E.A."/>
            <person name="Lucas S.M."/>
            <person name="Mago R."/>
            <person name="Mauceli E."/>
            <person name="Morin E."/>
            <person name="Murat C."/>
            <person name="Pangilinan J.L."/>
            <person name="Park R."/>
            <person name="Pearson M."/>
            <person name="Quesneville H."/>
            <person name="Rouhier N."/>
            <person name="Sakthikumar S."/>
            <person name="Salamov A.A."/>
            <person name="Schmutz J."/>
            <person name="Selles B."/>
            <person name="Shapiro H."/>
            <person name="Tanguay P."/>
            <person name="Tuskan G.A."/>
            <person name="Henrissat B."/>
            <person name="Van de Peer Y."/>
            <person name="Rouze P."/>
            <person name="Ellis J.G."/>
            <person name="Dodds P.N."/>
            <person name="Schein J.E."/>
            <person name="Zhong S."/>
            <person name="Hamelin R.C."/>
            <person name="Grigoriev I.V."/>
            <person name="Szabo L.J."/>
            <person name="Martin F."/>
        </authorList>
    </citation>
    <scope>NUCLEOTIDE SEQUENCE [LARGE SCALE GENOMIC DNA]</scope>
    <source>
        <strain evidence="12">98AG31 / pathotype 3-4-7</strain>
    </source>
</reference>
<sequence>MSEVQEQRINQYNFRALKSIGITESHPHFRPLQSFQQPNVENVRAFKYSPDGSRYAVAAANDVRVYDAQNGQLLIQIDLPNVIEISFSPKGTWISTWERYVKPTDESAQHKNMRVWDVSTGQEVLSFSQKSIEAWSLQFTDNESHALRLISNEIQVYDPSKGFQSGSSMITKFKLEGLTSYKLSPGRNPSISIFIPEKNGSPACVKIFGLIGLTSNSLPISSKTFFKADKVQFKWNRSGTSLLFLTHTDVDKTGKSYYGETNLYMLSANGTFDCRVTLDREGGIHDFVWSPNDKEFTVSYGYMPAKTTIFDHRSNLIHDFGTAPRNFIAYNPQGRLLLTAGFGNLAGTIDIWDRRTLKKVSTIEGSNTSHCEWSPDGRFILCATLSPRLRVDNGIRIFHYTGSLVHLESIDNLYAASWRPASAELFPFRQNLSPAPPSIKPNGVGPTAAAATPAKPAGAYRPPHARGTTTPSHFKREDEGGAPYVANTNSNGHHHGSKPRGLPPGAAPPNNSMNNNGKPNRKNGIPGSGIIVLPESQSKSNQNQKRTETTNHQTTNNHHQQQNKVEVVEETNMMMNNEMSVEEKKKRSLMKKLTAIEQLKERKKKGEKLELTQLKKIDNEQEIRDALKSLG</sequence>
<dbReference type="Pfam" id="PF08662">
    <property type="entry name" value="eIF2A"/>
    <property type="match status" value="1"/>
</dbReference>
<comment type="function">
    <text evidence="8">Functions in the early steps of protein synthesis of a small number of specific mRNAs. Acts by directing the binding of methionyl-tRNAi to 40S ribosomal subunits. In contrast to the eIF-2 complex, it binds methionyl-tRNAi to 40S subunits in a codon-dependent manner, whereas the eIF-2 complex binds methionyl-tRNAi to 40S subunits in a GTP-dependent manner.</text>
</comment>
<evidence type="ECO:0000256" key="7">
    <source>
        <dbReference type="ARBA" id="ARBA00022917"/>
    </source>
</evidence>
<organism evidence="12">
    <name type="scientific">Melampsora larici-populina (strain 98AG31 / pathotype 3-4-7)</name>
    <name type="common">Poplar leaf rust fungus</name>
    <dbReference type="NCBI Taxonomy" id="747676"/>
    <lineage>
        <taxon>Eukaryota</taxon>
        <taxon>Fungi</taxon>
        <taxon>Dikarya</taxon>
        <taxon>Basidiomycota</taxon>
        <taxon>Pucciniomycotina</taxon>
        <taxon>Pucciniomycetes</taxon>
        <taxon>Pucciniales</taxon>
        <taxon>Melampsoraceae</taxon>
        <taxon>Melampsora</taxon>
    </lineage>
</organism>
<dbReference type="SMART" id="SM00320">
    <property type="entry name" value="WD40"/>
    <property type="match status" value="3"/>
</dbReference>
<keyword evidence="4" id="KW-0853">WD repeat</keyword>
<evidence type="ECO:0000256" key="9">
    <source>
        <dbReference type="SAM" id="MobiDB-lite"/>
    </source>
</evidence>
<dbReference type="eggNOG" id="KOG2315">
    <property type="taxonomic scope" value="Eukaryota"/>
</dbReference>
<dbReference type="RefSeq" id="XP_007416969.1">
    <property type="nucleotide sequence ID" value="XM_007416907.1"/>
</dbReference>
<evidence type="ECO:0000256" key="1">
    <source>
        <dbReference type="ARBA" id="ARBA00009573"/>
    </source>
</evidence>
<dbReference type="GO" id="GO:0022627">
    <property type="term" value="C:cytosolic small ribosomal subunit"/>
    <property type="evidence" value="ECO:0007669"/>
    <property type="project" value="TreeGrafter"/>
</dbReference>
<evidence type="ECO:0000256" key="8">
    <source>
        <dbReference type="PIRNR" id="PIRNR017222"/>
    </source>
</evidence>
<protein>
    <recommendedName>
        <fullName evidence="2 8">Eukaryotic translation initiation factor 2A</fullName>
        <shortName evidence="8">eIF-2A</shortName>
    </recommendedName>
</protein>
<dbReference type="PANTHER" id="PTHR13227:SF0">
    <property type="entry name" value="EUKARYOTIC TRANSLATION INITIATION FACTOR 2A"/>
    <property type="match status" value="1"/>
</dbReference>
<dbReference type="OrthoDB" id="2194683at2759"/>
<feature type="compositionally biased region" description="Polar residues" evidence="9">
    <location>
        <begin position="535"/>
        <end position="544"/>
    </location>
</feature>
<dbReference type="GO" id="GO:0006417">
    <property type="term" value="P:regulation of translation"/>
    <property type="evidence" value="ECO:0007669"/>
    <property type="project" value="UniProtKB-KW"/>
</dbReference>